<sequence length="378" mass="40572">MKKQSMYFKMVMSSLIRRRSRMVVALLAVAIGATILSGLITIYYDIPRQMGKEFRSYGANLILVPAGEQSSLNTAAMEKAASVFPADNIVGMAPYRYETVKINEQPFMAAGTDLAEVKKVSPYWYIAGQWPEGKDAVLLGQEVADLIRLSPGDTFTATGTDAQGENFSHDFTVAGIVQTGGAEEAFIFMSLADLEGIMGNRDEVDVVECSIAADEEALSSMAEQIGAHDPEVTPRLVKRVTQSEQTVLGKLQALVYLVTVVVLLLTMICVSTTMMAVVTERRKEIGLKKALGAANQSIVLEFLGEGLFLGGSGGVLGVLFGFLFAQSVSVNVFSRSISFQPLLIPVTLVVSIGITGLACLIPVRSATDIEPAIVLRGE</sequence>
<reference evidence="10 11" key="1">
    <citation type="submission" date="2016-10" db="EMBL/GenBank/DDBJ databases">
        <title>Complete Genome Sequence of Peptococcaceae strain DCMF.</title>
        <authorList>
            <person name="Edwards R.J."/>
            <person name="Holland S.I."/>
            <person name="Deshpande N.P."/>
            <person name="Wong Y.K."/>
            <person name="Ertan H."/>
            <person name="Manefield M."/>
            <person name="Russell T.L."/>
            <person name="Lee M.J."/>
        </authorList>
    </citation>
    <scope>NUCLEOTIDE SEQUENCE [LARGE SCALE GENOMIC DNA]</scope>
    <source>
        <strain evidence="10 11">DCMF</strain>
    </source>
</reference>
<comment type="similarity">
    <text evidence="6">Belongs to the ABC-4 integral membrane protein family.</text>
</comment>
<comment type="subcellular location">
    <subcellularLocation>
        <location evidence="1">Cell membrane</location>
        <topology evidence="1">Multi-pass membrane protein</topology>
    </subcellularLocation>
</comment>
<evidence type="ECO:0000256" key="1">
    <source>
        <dbReference type="ARBA" id="ARBA00004651"/>
    </source>
</evidence>
<feature type="domain" description="ABC3 transporter permease C-terminal" evidence="8">
    <location>
        <begin position="257"/>
        <end position="371"/>
    </location>
</feature>
<dbReference type="PANTHER" id="PTHR30572:SF4">
    <property type="entry name" value="ABC TRANSPORTER PERMEASE YTRF"/>
    <property type="match status" value="1"/>
</dbReference>
<evidence type="ECO:0000256" key="5">
    <source>
        <dbReference type="ARBA" id="ARBA00023136"/>
    </source>
</evidence>
<organism evidence="10 11">
    <name type="scientific">Formimonas warabiya</name>
    <dbReference type="NCBI Taxonomy" id="1761012"/>
    <lineage>
        <taxon>Bacteria</taxon>
        <taxon>Bacillati</taxon>
        <taxon>Bacillota</taxon>
        <taxon>Clostridia</taxon>
        <taxon>Eubacteriales</taxon>
        <taxon>Peptococcaceae</taxon>
        <taxon>Candidatus Formimonas</taxon>
    </lineage>
</organism>
<dbReference type="Pfam" id="PF02687">
    <property type="entry name" value="FtsX"/>
    <property type="match status" value="1"/>
</dbReference>
<dbReference type="GO" id="GO:0005886">
    <property type="term" value="C:plasma membrane"/>
    <property type="evidence" value="ECO:0007669"/>
    <property type="project" value="UniProtKB-SubCell"/>
</dbReference>
<protein>
    <submittedName>
        <fullName evidence="10">ABC transporter permease</fullName>
    </submittedName>
</protein>
<evidence type="ECO:0000256" key="7">
    <source>
        <dbReference type="SAM" id="Phobius"/>
    </source>
</evidence>
<evidence type="ECO:0000256" key="3">
    <source>
        <dbReference type="ARBA" id="ARBA00022692"/>
    </source>
</evidence>
<keyword evidence="4 7" id="KW-1133">Transmembrane helix</keyword>
<accession>A0A3G1L244</accession>
<dbReference type="Pfam" id="PF12704">
    <property type="entry name" value="MacB_PCD"/>
    <property type="match status" value="1"/>
</dbReference>
<keyword evidence="3 7" id="KW-0812">Transmembrane</keyword>
<dbReference type="GO" id="GO:0022857">
    <property type="term" value="F:transmembrane transporter activity"/>
    <property type="evidence" value="ECO:0007669"/>
    <property type="project" value="TreeGrafter"/>
</dbReference>
<dbReference type="PANTHER" id="PTHR30572">
    <property type="entry name" value="MEMBRANE COMPONENT OF TRANSPORTER-RELATED"/>
    <property type="match status" value="1"/>
</dbReference>
<evidence type="ECO:0000256" key="6">
    <source>
        <dbReference type="ARBA" id="ARBA00038076"/>
    </source>
</evidence>
<feature type="transmembrane region" description="Helical" evidence="7">
    <location>
        <begin position="342"/>
        <end position="363"/>
    </location>
</feature>
<dbReference type="EMBL" id="CP017634">
    <property type="protein sequence ID" value="ATW28863.1"/>
    <property type="molecule type" value="Genomic_DNA"/>
</dbReference>
<dbReference type="RefSeq" id="WP_214658853.1">
    <property type="nucleotide sequence ID" value="NZ_CP017634.1"/>
</dbReference>
<feature type="transmembrane region" description="Helical" evidence="7">
    <location>
        <begin position="253"/>
        <end position="278"/>
    </location>
</feature>
<gene>
    <name evidence="10" type="ORF">DCMF_23910</name>
</gene>
<keyword evidence="5 7" id="KW-0472">Membrane</keyword>
<feature type="domain" description="MacB-like periplasmic core" evidence="9">
    <location>
        <begin position="23"/>
        <end position="223"/>
    </location>
</feature>
<evidence type="ECO:0000256" key="2">
    <source>
        <dbReference type="ARBA" id="ARBA00022475"/>
    </source>
</evidence>
<dbReference type="AlphaFoldDB" id="A0A3G1L244"/>
<evidence type="ECO:0000313" key="11">
    <source>
        <dbReference type="Proteomes" id="UP000323521"/>
    </source>
</evidence>
<evidence type="ECO:0000313" key="10">
    <source>
        <dbReference type="EMBL" id="ATW28863.1"/>
    </source>
</evidence>
<dbReference type="InterPro" id="IPR003838">
    <property type="entry name" value="ABC3_permease_C"/>
</dbReference>
<evidence type="ECO:0000256" key="4">
    <source>
        <dbReference type="ARBA" id="ARBA00022989"/>
    </source>
</evidence>
<proteinExistence type="inferred from homology"/>
<keyword evidence="2" id="KW-1003">Cell membrane</keyword>
<dbReference type="Proteomes" id="UP000323521">
    <property type="component" value="Chromosome"/>
</dbReference>
<evidence type="ECO:0000259" key="8">
    <source>
        <dbReference type="Pfam" id="PF02687"/>
    </source>
</evidence>
<dbReference type="InterPro" id="IPR025857">
    <property type="entry name" value="MacB_PCD"/>
</dbReference>
<feature type="transmembrane region" description="Helical" evidence="7">
    <location>
        <begin position="298"/>
        <end position="322"/>
    </location>
</feature>
<keyword evidence="11" id="KW-1185">Reference proteome</keyword>
<dbReference type="InterPro" id="IPR050250">
    <property type="entry name" value="Macrolide_Exporter_MacB"/>
</dbReference>
<name>A0A3G1L244_FORW1</name>
<dbReference type="KEGG" id="fwa:DCMF_23910"/>
<evidence type="ECO:0000259" key="9">
    <source>
        <dbReference type="Pfam" id="PF12704"/>
    </source>
</evidence>